<organism evidence="2 3">
    <name type="scientific">Thermodesulforhabdus norvegica</name>
    <dbReference type="NCBI Taxonomy" id="39841"/>
    <lineage>
        <taxon>Bacteria</taxon>
        <taxon>Pseudomonadati</taxon>
        <taxon>Thermodesulfobacteriota</taxon>
        <taxon>Syntrophobacteria</taxon>
        <taxon>Syntrophobacterales</taxon>
        <taxon>Thermodesulforhabdaceae</taxon>
        <taxon>Thermodesulforhabdus</taxon>
    </lineage>
</organism>
<evidence type="ECO:0000313" key="2">
    <source>
        <dbReference type="EMBL" id="SFM64299.1"/>
    </source>
</evidence>
<dbReference type="EMBL" id="FOUU01000002">
    <property type="protein sequence ID" value="SFM64299.1"/>
    <property type="molecule type" value="Genomic_DNA"/>
</dbReference>
<dbReference type="AlphaFoldDB" id="A0A1I4SIM5"/>
<reference evidence="2 3" key="1">
    <citation type="submission" date="2016-10" db="EMBL/GenBank/DDBJ databases">
        <authorList>
            <person name="de Groot N.N."/>
        </authorList>
    </citation>
    <scope>NUCLEOTIDE SEQUENCE [LARGE SCALE GENOMIC DNA]</scope>
    <source>
        <strain evidence="2 3">DSM 9990</strain>
    </source>
</reference>
<evidence type="ECO:0008006" key="4">
    <source>
        <dbReference type="Google" id="ProtNLM"/>
    </source>
</evidence>
<proteinExistence type="predicted"/>
<gene>
    <name evidence="2" type="ORF">SAMN05660836_00984</name>
</gene>
<feature type="transmembrane region" description="Helical" evidence="1">
    <location>
        <begin position="14"/>
        <end position="40"/>
    </location>
</feature>
<dbReference type="RefSeq" id="WP_143083098.1">
    <property type="nucleotide sequence ID" value="NZ_FOUU01000002.1"/>
</dbReference>
<evidence type="ECO:0000256" key="1">
    <source>
        <dbReference type="SAM" id="Phobius"/>
    </source>
</evidence>
<dbReference type="STRING" id="39841.SAMN05660836_00984"/>
<keyword evidence="1" id="KW-1133">Transmembrane helix</keyword>
<feature type="transmembrane region" description="Helical" evidence="1">
    <location>
        <begin position="129"/>
        <end position="147"/>
    </location>
</feature>
<protein>
    <recommendedName>
        <fullName evidence="4">Site-2 protease family protein</fullName>
    </recommendedName>
</protein>
<keyword evidence="1" id="KW-0472">Membrane</keyword>
<feature type="transmembrane region" description="Helical" evidence="1">
    <location>
        <begin position="167"/>
        <end position="187"/>
    </location>
</feature>
<name>A0A1I4SIM5_9BACT</name>
<keyword evidence="3" id="KW-1185">Reference proteome</keyword>
<keyword evidence="1" id="KW-0812">Transmembrane</keyword>
<accession>A0A1I4SIM5</accession>
<feature type="transmembrane region" description="Helical" evidence="1">
    <location>
        <begin position="94"/>
        <end position="117"/>
    </location>
</feature>
<evidence type="ECO:0000313" key="3">
    <source>
        <dbReference type="Proteomes" id="UP000199611"/>
    </source>
</evidence>
<dbReference type="Proteomes" id="UP000199611">
    <property type="component" value="Unassembled WGS sequence"/>
</dbReference>
<dbReference type="OrthoDB" id="9800627at2"/>
<sequence>MEWMISGLKDLDSWLGWAVSVAVACGIHGIAQFFSVLLLVPPHKQDKNREGFPQPFQFIDPLGIPMFLLTGWSWTRPYPLPDITFEKPFLYTVIFYIAGSVGNVALAGIISTLYVLLLPSTVFNLAMKINLYVAVANITIPIPPFSLGRGIFAGFQYDFGRRAELTAMVLFTLYTAWCYKAGSYFGFEYVWRIGDYLLDMLIG</sequence>